<dbReference type="InterPro" id="IPR049545">
    <property type="entry name" value="Gta3_dom"/>
</dbReference>
<evidence type="ECO:0000313" key="2">
    <source>
        <dbReference type="EMBL" id="KIX04112.1"/>
    </source>
</evidence>
<dbReference type="Proteomes" id="UP000053617">
    <property type="component" value="Unassembled WGS sequence"/>
</dbReference>
<feature type="domain" description="Glutamyl-tRNA amidotransferase complex subunit Gta3" evidence="1">
    <location>
        <begin position="62"/>
        <end position="117"/>
    </location>
</feature>
<sequence length="221" mass="25583">MPRTARVSIRPFLVGPVSSPDREHRMKIVKSIKIHPQIHSLLEKPSWSVSSLLPPRESTTTTEPAVTREQLNHLLHLSGLPPPKDQREEVNMLSTLSQQIHFVKEIQKVDTTGIKPLVAIRDETNEAIAEQTITRAKLDQFFAAELKRGKNGTIRRAKDNYMVISSTDQLDPREENSINDRLEDPFHLGENEESRRMGRYFFIKREKRKEIDEQEEVDTER</sequence>
<keyword evidence="3" id="KW-1185">Reference proteome</keyword>
<dbReference type="Pfam" id="PF20978">
    <property type="entry name" value="Gta3"/>
    <property type="match status" value="1"/>
</dbReference>
<proteinExistence type="predicted"/>
<evidence type="ECO:0000313" key="3">
    <source>
        <dbReference type="Proteomes" id="UP000053617"/>
    </source>
</evidence>
<accession>A0A0D2FPJ5</accession>
<dbReference type="InterPro" id="IPR003837">
    <property type="entry name" value="GatC"/>
</dbReference>
<dbReference type="GeneID" id="25295736"/>
<dbReference type="VEuPathDB" id="FungiDB:Z518_07665"/>
<dbReference type="GO" id="GO:0030956">
    <property type="term" value="C:glutamyl-tRNA(Gln) amidotransferase complex"/>
    <property type="evidence" value="ECO:0007669"/>
    <property type="project" value="TreeGrafter"/>
</dbReference>
<dbReference type="GO" id="GO:0005739">
    <property type="term" value="C:mitochondrion"/>
    <property type="evidence" value="ECO:0007669"/>
    <property type="project" value="TreeGrafter"/>
</dbReference>
<dbReference type="EMBL" id="KN847479">
    <property type="protein sequence ID" value="KIX04112.1"/>
    <property type="molecule type" value="Genomic_DNA"/>
</dbReference>
<evidence type="ECO:0000259" key="1">
    <source>
        <dbReference type="Pfam" id="PF20978"/>
    </source>
</evidence>
<gene>
    <name evidence="2" type="ORF">Z518_07665</name>
</gene>
<dbReference type="GO" id="GO:0006450">
    <property type="term" value="P:regulation of translational fidelity"/>
    <property type="evidence" value="ECO:0007669"/>
    <property type="project" value="InterPro"/>
</dbReference>
<protein>
    <recommendedName>
        <fullName evidence="1">Glutamyl-tRNA amidotransferase complex subunit Gta3 domain-containing protein</fullName>
    </recommendedName>
</protein>
<name>A0A0D2FPJ5_9EURO</name>
<dbReference type="GO" id="GO:0070681">
    <property type="term" value="P:glutaminyl-tRNAGln biosynthesis via transamidation"/>
    <property type="evidence" value="ECO:0007669"/>
    <property type="project" value="TreeGrafter"/>
</dbReference>
<dbReference type="AlphaFoldDB" id="A0A0D2FPJ5"/>
<dbReference type="PANTHER" id="PTHR15004">
    <property type="entry name" value="GLUTAMYL-TRNA(GLN) AMIDOTRANSFERASE SUBUNIT C, MITOCHONDRIAL"/>
    <property type="match status" value="1"/>
</dbReference>
<dbReference type="InterPro" id="IPR036113">
    <property type="entry name" value="Asp/Glu-ADT_sf_sub_c"/>
</dbReference>
<dbReference type="OrthoDB" id="5522061at2759"/>
<dbReference type="RefSeq" id="XP_013271248.1">
    <property type="nucleotide sequence ID" value="XM_013415794.1"/>
</dbReference>
<dbReference type="SUPFAM" id="SSF141000">
    <property type="entry name" value="Glu-tRNAGln amidotransferase C subunit"/>
    <property type="match status" value="1"/>
</dbReference>
<dbReference type="PANTHER" id="PTHR15004:SF0">
    <property type="entry name" value="GLUTAMYL-TRNA(GLN) AMIDOTRANSFERASE SUBUNIT C, MITOCHONDRIAL"/>
    <property type="match status" value="1"/>
</dbReference>
<reference evidence="2 3" key="1">
    <citation type="submission" date="2015-01" db="EMBL/GenBank/DDBJ databases">
        <title>The Genome Sequence of Rhinocladiella mackenzie CBS 650.93.</title>
        <authorList>
            <consortium name="The Broad Institute Genomics Platform"/>
            <person name="Cuomo C."/>
            <person name="de Hoog S."/>
            <person name="Gorbushina A."/>
            <person name="Stielow B."/>
            <person name="Teixiera M."/>
            <person name="Abouelleil A."/>
            <person name="Chapman S.B."/>
            <person name="Priest M."/>
            <person name="Young S.K."/>
            <person name="Wortman J."/>
            <person name="Nusbaum C."/>
            <person name="Birren B."/>
        </authorList>
    </citation>
    <scope>NUCLEOTIDE SEQUENCE [LARGE SCALE GENOMIC DNA]</scope>
    <source>
        <strain evidence="2 3">CBS 650.93</strain>
    </source>
</reference>
<dbReference type="HOGENOM" id="CLU_085810_0_0_1"/>
<organism evidence="2 3">
    <name type="scientific">Rhinocladiella mackenziei CBS 650.93</name>
    <dbReference type="NCBI Taxonomy" id="1442369"/>
    <lineage>
        <taxon>Eukaryota</taxon>
        <taxon>Fungi</taxon>
        <taxon>Dikarya</taxon>
        <taxon>Ascomycota</taxon>
        <taxon>Pezizomycotina</taxon>
        <taxon>Eurotiomycetes</taxon>
        <taxon>Chaetothyriomycetidae</taxon>
        <taxon>Chaetothyriales</taxon>
        <taxon>Herpotrichiellaceae</taxon>
        <taxon>Rhinocladiella</taxon>
    </lineage>
</organism>
<dbReference type="GO" id="GO:0032543">
    <property type="term" value="P:mitochondrial translation"/>
    <property type="evidence" value="ECO:0007669"/>
    <property type="project" value="TreeGrafter"/>
</dbReference>